<protein>
    <recommendedName>
        <fullName evidence="2">Ferritin-like domain-containing protein</fullName>
    </recommendedName>
</protein>
<name>A0AAU7CH81_9BACT</name>
<dbReference type="AlphaFoldDB" id="A0AAU7CH81"/>
<dbReference type="EMBL" id="CP155447">
    <property type="protein sequence ID" value="XBH04526.1"/>
    <property type="molecule type" value="Genomic_DNA"/>
</dbReference>
<evidence type="ECO:0000313" key="1">
    <source>
        <dbReference type="EMBL" id="XBH04526.1"/>
    </source>
</evidence>
<reference evidence="1" key="1">
    <citation type="submission" date="2024-05" db="EMBL/GenBank/DDBJ databases">
        <title>Planctomycetes of the genus Singulisphaera possess chitinolytic capabilities.</title>
        <authorList>
            <person name="Ivanova A."/>
        </authorList>
    </citation>
    <scope>NUCLEOTIDE SEQUENCE</scope>
    <source>
        <strain evidence="1">Ch08T</strain>
    </source>
</reference>
<organism evidence="1">
    <name type="scientific">Singulisphaera sp. Ch08</name>
    <dbReference type="NCBI Taxonomy" id="3120278"/>
    <lineage>
        <taxon>Bacteria</taxon>
        <taxon>Pseudomonadati</taxon>
        <taxon>Planctomycetota</taxon>
        <taxon>Planctomycetia</taxon>
        <taxon>Isosphaerales</taxon>
        <taxon>Isosphaeraceae</taxon>
        <taxon>Singulisphaera</taxon>
    </lineage>
</organism>
<sequence length="170" mass="18230">MATASTVNRTWIATEFSKGIEAEQALFDEAKARSQSPPDPSLGVLYHEIAAADERHLAIVETIATRYGYTPSRSVTGGIGETLGRLKEKVSAMGSSGHQRVAHDLVAKANAIHWCTAWIQAFQSLGDAESARELTVVLTEDNAHRDALQEGLNRLVLQGATAEDTAASTK</sequence>
<accession>A0AAU7CH81</accession>
<dbReference type="RefSeq" id="WP_406697295.1">
    <property type="nucleotide sequence ID" value="NZ_CP155447.1"/>
</dbReference>
<evidence type="ECO:0008006" key="2">
    <source>
        <dbReference type="Google" id="ProtNLM"/>
    </source>
</evidence>
<gene>
    <name evidence="1" type="ORF">V5E97_00490</name>
</gene>
<proteinExistence type="predicted"/>